<sequence>MQDSPVTRTPEPGRARSPRPLARLTRLARWAARRRRAALGLALRGACHGAGTAAAGLVALWLQHRFR</sequence>
<evidence type="ECO:0000256" key="2">
    <source>
        <dbReference type="SAM" id="Phobius"/>
    </source>
</evidence>
<protein>
    <submittedName>
        <fullName evidence="3">Uncharacterized protein</fullName>
    </submittedName>
</protein>
<keyword evidence="2" id="KW-0812">Transmembrane</keyword>
<accession>A0A2M8LVV0</accession>
<dbReference type="RefSeq" id="WP_100203268.1">
    <property type="nucleotide sequence ID" value="NZ_PGGW01000060.1"/>
</dbReference>
<feature type="region of interest" description="Disordered" evidence="1">
    <location>
        <begin position="1"/>
        <end position="20"/>
    </location>
</feature>
<keyword evidence="2" id="KW-1133">Transmembrane helix</keyword>
<reference evidence="3 4" key="1">
    <citation type="submission" date="2017-11" db="EMBL/GenBank/DDBJ databases">
        <title>Streptomyces carmine sp. nov., a novel actinomycete isolated from Sophora alopecuroides in Xinjiang, China.</title>
        <authorList>
            <person name="Wang Y."/>
            <person name="Luo X."/>
            <person name="Wan C."/>
            <person name="Zhang L."/>
        </authorList>
    </citation>
    <scope>NUCLEOTIDE SEQUENCE [LARGE SCALE GENOMIC DNA]</scope>
    <source>
        <strain evidence="3 4">TRM SA0054</strain>
    </source>
</reference>
<dbReference type="EMBL" id="PGGW01000060">
    <property type="protein sequence ID" value="PJE96082.1"/>
    <property type="molecule type" value="Genomic_DNA"/>
</dbReference>
<dbReference type="AlphaFoldDB" id="A0A2M8LVV0"/>
<proteinExistence type="predicted"/>
<gene>
    <name evidence="3" type="ORF">CUT44_20025</name>
</gene>
<comment type="caution">
    <text evidence="3">The sequence shown here is derived from an EMBL/GenBank/DDBJ whole genome shotgun (WGS) entry which is preliminary data.</text>
</comment>
<evidence type="ECO:0000313" key="4">
    <source>
        <dbReference type="Proteomes" id="UP000230407"/>
    </source>
</evidence>
<evidence type="ECO:0000313" key="3">
    <source>
        <dbReference type="EMBL" id="PJE96082.1"/>
    </source>
</evidence>
<feature type="transmembrane region" description="Helical" evidence="2">
    <location>
        <begin position="41"/>
        <end position="62"/>
    </location>
</feature>
<evidence type="ECO:0000256" key="1">
    <source>
        <dbReference type="SAM" id="MobiDB-lite"/>
    </source>
</evidence>
<keyword evidence="2" id="KW-0472">Membrane</keyword>
<organism evidence="3 4">
    <name type="scientific">Streptomyces carminius</name>
    <dbReference type="NCBI Taxonomy" id="2665496"/>
    <lineage>
        <taxon>Bacteria</taxon>
        <taxon>Bacillati</taxon>
        <taxon>Actinomycetota</taxon>
        <taxon>Actinomycetes</taxon>
        <taxon>Kitasatosporales</taxon>
        <taxon>Streptomycetaceae</taxon>
        <taxon>Streptomyces</taxon>
    </lineage>
</organism>
<dbReference type="Proteomes" id="UP000230407">
    <property type="component" value="Unassembled WGS sequence"/>
</dbReference>
<name>A0A2M8LVV0_9ACTN</name>
<keyword evidence="4" id="KW-1185">Reference proteome</keyword>